<dbReference type="CDD" id="cd08010">
    <property type="entry name" value="MltG_like"/>
    <property type="match status" value="1"/>
</dbReference>
<dbReference type="InterPro" id="IPR003770">
    <property type="entry name" value="MLTG-like"/>
</dbReference>
<comment type="caution">
    <text evidence="8">The sequence shown here is derived from an EMBL/GenBank/DDBJ whole genome shotgun (WGS) entry which is preliminary data.</text>
</comment>
<feature type="transmembrane region" description="Helical" evidence="7">
    <location>
        <begin position="7"/>
        <end position="29"/>
    </location>
</feature>
<dbReference type="EMBL" id="JAOTJC010000006">
    <property type="protein sequence ID" value="MCU7553966.1"/>
    <property type="molecule type" value="Genomic_DNA"/>
</dbReference>
<evidence type="ECO:0000256" key="2">
    <source>
        <dbReference type="ARBA" id="ARBA00022692"/>
    </source>
</evidence>
<keyword evidence="3 7" id="KW-1133">Transmembrane helix</keyword>
<dbReference type="PANTHER" id="PTHR30518">
    <property type="entry name" value="ENDOLYTIC MUREIN TRANSGLYCOSYLASE"/>
    <property type="match status" value="1"/>
</dbReference>
<accession>A0ABT2VKY6</accession>
<protein>
    <recommendedName>
        <fullName evidence="7">Endolytic murein transglycosylase</fullName>
        <ecNumber evidence="7">4.2.2.29</ecNumber>
    </recommendedName>
    <alternativeName>
        <fullName evidence="7">Peptidoglycan lytic transglycosylase</fullName>
    </alternativeName>
    <alternativeName>
        <fullName evidence="7">Peptidoglycan polymerization terminase</fullName>
    </alternativeName>
</protein>
<keyword evidence="5 7" id="KW-0456">Lyase</keyword>
<comment type="subcellular location">
    <subcellularLocation>
        <location evidence="7">Cell inner membrane</location>
        <topology evidence="7">Single-pass membrane protein</topology>
    </subcellularLocation>
</comment>
<comment type="function">
    <text evidence="7">Functions as a peptidoglycan terminase that cleaves nascent peptidoglycan strands endolytically to terminate their elongation.</text>
</comment>
<keyword evidence="7" id="KW-0997">Cell inner membrane</keyword>
<evidence type="ECO:0000313" key="8">
    <source>
        <dbReference type="EMBL" id="MCU7553966.1"/>
    </source>
</evidence>
<dbReference type="Gene3D" id="3.30.160.60">
    <property type="entry name" value="Classic Zinc Finger"/>
    <property type="match status" value="1"/>
</dbReference>
<dbReference type="Gene3D" id="3.30.1490.480">
    <property type="entry name" value="Endolytic murein transglycosylase"/>
    <property type="match status" value="1"/>
</dbReference>
<keyword evidence="4 7" id="KW-0472">Membrane</keyword>
<dbReference type="HAMAP" id="MF_02065">
    <property type="entry name" value="MltG"/>
    <property type="match status" value="1"/>
</dbReference>
<dbReference type="RefSeq" id="WP_262992660.1">
    <property type="nucleotide sequence ID" value="NZ_JAOTJC010000006.1"/>
</dbReference>
<name>A0ABT2VKY6_9ALTE</name>
<keyword evidence="2 7" id="KW-0812">Transmembrane</keyword>
<evidence type="ECO:0000313" key="9">
    <source>
        <dbReference type="Proteomes" id="UP001209257"/>
    </source>
</evidence>
<dbReference type="NCBIfam" id="TIGR00247">
    <property type="entry name" value="endolytic transglycosylase MltG"/>
    <property type="match status" value="1"/>
</dbReference>
<dbReference type="Pfam" id="PF02618">
    <property type="entry name" value="YceG"/>
    <property type="match status" value="1"/>
</dbReference>
<reference evidence="9" key="1">
    <citation type="submission" date="2023-07" db="EMBL/GenBank/DDBJ databases">
        <title>Study on multiphase classification of strain Alteromonas salexigens isolated from the Yellow Sea.</title>
        <authorList>
            <person name="Sun L."/>
        </authorList>
    </citation>
    <scope>NUCLEOTIDE SEQUENCE [LARGE SCALE GENOMIC DNA]</scope>
    <source>
        <strain evidence="9">ASW11-19</strain>
    </source>
</reference>
<keyword evidence="9" id="KW-1185">Reference proteome</keyword>
<organism evidence="8 9">
    <name type="scientific">Alteromonas salexigens</name>
    <dbReference type="NCBI Taxonomy" id="2982530"/>
    <lineage>
        <taxon>Bacteria</taxon>
        <taxon>Pseudomonadati</taxon>
        <taxon>Pseudomonadota</taxon>
        <taxon>Gammaproteobacteria</taxon>
        <taxon>Alteromonadales</taxon>
        <taxon>Alteromonadaceae</taxon>
        <taxon>Alteromonas/Salinimonas group</taxon>
        <taxon>Alteromonas</taxon>
    </lineage>
</organism>
<sequence>MRLLTSGIVIIAIAIAIAIGAVGGGLYLVRQQVASPLPIEEPVLFTVKRGQSGMSVIRALRADHNHDVAPLAVKVWLKLMAPEAGPKAGTYQLQPGMSLAEAYAHLSNGEEYQFAISLIEGHTLQQWLAVLENHEYVDFDVSETTRAALLEAWPHDALGQASRLEGLLLADTYYFTATTPASVLLKRALDAMAAYLSSAWDERDPALPLSSAYEGLILASIIEKETGVPEERPRIAGVFVNRLERGMRLQTDPTVIYGIGAEFDGNITRAHLRQKTPYNTYVIKGLPPTPIAMSGKAAIQAALHPMTTDALYFVSRGDGTHQFSSTLEDHNKAVYQYQIKQQGKK</sequence>
<proteinExistence type="inferred from homology"/>
<evidence type="ECO:0000256" key="4">
    <source>
        <dbReference type="ARBA" id="ARBA00023136"/>
    </source>
</evidence>
<evidence type="ECO:0000256" key="7">
    <source>
        <dbReference type="HAMAP-Rule" id="MF_02065"/>
    </source>
</evidence>
<dbReference type="Proteomes" id="UP001209257">
    <property type="component" value="Unassembled WGS sequence"/>
</dbReference>
<dbReference type="EC" id="4.2.2.29" evidence="7"/>
<evidence type="ECO:0000256" key="6">
    <source>
        <dbReference type="ARBA" id="ARBA00023316"/>
    </source>
</evidence>
<dbReference type="PANTHER" id="PTHR30518:SF2">
    <property type="entry name" value="ENDOLYTIC MUREIN TRANSGLYCOSYLASE"/>
    <property type="match status" value="1"/>
</dbReference>
<evidence type="ECO:0000256" key="1">
    <source>
        <dbReference type="ARBA" id="ARBA00022475"/>
    </source>
</evidence>
<comment type="similarity">
    <text evidence="7">Belongs to the transglycosylase MltG family.</text>
</comment>
<gene>
    <name evidence="7 8" type="primary">mltG</name>
    <name evidence="8" type="ORF">OCL06_05080</name>
</gene>
<evidence type="ECO:0000256" key="3">
    <source>
        <dbReference type="ARBA" id="ARBA00022989"/>
    </source>
</evidence>
<keyword evidence="6 7" id="KW-0961">Cell wall biogenesis/degradation</keyword>
<comment type="catalytic activity">
    <reaction evidence="7">
        <text>a peptidoglycan chain = a peptidoglycan chain with N-acetyl-1,6-anhydromuramyl-[peptide] at the reducing end + a peptidoglycan chain with N-acetylglucosamine at the non-reducing end.</text>
        <dbReference type="EC" id="4.2.2.29"/>
    </reaction>
</comment>
<feature type="site" description="Important for catalytic activity" evidence="7">
    <location>
        <position position="225"/>
    </location>
</feature>
<evidence type="ECO:0000256" key="5">
    <source>
        <dbReference type="ARBA" id="ARBA00023239"/>
    </source>
</evidence>
<keyword evidence="1 7" id="KW-1003">Cell membrane</keyword>